<keyword evidence="4 6" id="KW-1133">Transmembrane helix</keyword>
<comment type="similarity">
    <text evidence="2">Belongs to the TerC family.</text>
</comment>
<evidence type="ECO:0000256" key="5">
    <source>
        <dbReference type="ARBA" id="ARBA00023136"/>
    </source>
</evidence>
<proteinExistence type="inferred from homology"/>
<gene>
    <name evidence="7" type="ORF">FC84_GL000405</name>
</gene>
<dbReference type="EMBL" id="AYYK01000013">
    <property type="protein sequence ID" value="KRM78670.1"/>
    <property type="molecule type" value="Genomic_DNA"/>
</dbReference>
<feature type="transmembrane region" description="Helical" evidence="6">
    <location>
        <begin position="140"/>
        <end position="159"/>
    </location>
</feature>
<evidence type="ECO:0000313" key="8">
    <source>
        <dbReference type="Proteomes" id="UP000051813"/>
    </source>
</evidence>
<reference evidence="7 8" key="1">
    <citation type="journal article" date="2015" name="Genome Announc.">
        <title>Expanding the biotechnology potential of lactobacilli through comparative genomics of 213 strains and associated genera.</title>
        <authorList>
            <person name="Sun Z."/>
            <person name="Harris H.M."/>
            <person name="McCann A."/>
            <person name="Guo C."/>
            <person name="Argimon S."/>
            <person name="Zhang W."/>
            <person name="Yang X."/>
            <person name="Jeffery I.B."/>
            <person name="Cooney J.C."/>
            <person name="Kagawa T.F."/>
            <person name="Liu W."/>
            <person name="Song Y."/>
            <person name="Salvetti E."/>
            <person name="Wrobel A."/>
            <person name="Rasinkangas P."/>
            <person name="Parkhill J."/>
            <person name="Rea M.C."/>
            <person name="O'Sullivan O."/>
            <person name="Ritari J."/>
            <person name="Douillard F.P."/>
            <person name="Paul Ross R."/>
            <person name="Yang R."/>
            <person name="Briner A.E."/>
            <person name="Felis G.E."/>
            <person name="de Vos W.M."/>
            <person name="Barrangou R."/>
            <person name="Klaenhammer T.R."/>
            <person name="Caufield P.W."/>
            <person name="Cui Y."/>
            <person name="Zhang H."/>
            <person name="O'Toole P.W."/>
        </authorList>
    </citation>
    <scope>NUCLEOTIDE SEQUENCE [LARGE SCALE GENOMIC DNA]</scope>
    <source>
        <strain evidence="7 8">DSM 20335</strain>
    </source>
</reference>
<dbReference type="Proteomes" id="UP000051813">
    <property type="component" value="Unassembled WGS sequence"/>
</dbReference>
<accession>A0A0R2BGM2</accession>
<feature type="transmembrane region" description="Helical" evidence="6">
    <location>
        <begin position="111"/>
        <end position="133"/>
    </location>
</feature>
<feature type="transmembrane region" description="Helical" evidence="6">
    <location>
        <begin position="44"/>
        <end position="62"/>
    </location>
</feature>
<keyword evidence="5 6" id="KW-0472">Membrane</keyword>
<dbReference type="NCBIfam" id="TIGR03717">
    <property type="entry name" value="R_switched_YjbE"/>
    <property type="match status" value="1"/>
</dbReference>
<keyword evidence="8" id="KW-1185">Reference proteome</keyword>
<dbReference type="PANTHER" id="PTHR30238">
    <property type="entry name" value="MEMBRANE BOUND PREDICTED REDOX MODULATOR"/>
    <property type="match status" value="1"/>
</dbReference>
<dbReference type="AlphaFoldDB" id="A0A0R2BGM2"/>
<dbReference type="GO" id="GO:0016020">
    <property type="term" value="C:membrane"/>
    <property type="evidence" value="ECO:0007669"/>
    <property type="project" value="UniProtKB-SubCell"/>
</dbReference>
<feature type="transmembrane region" description="Helical" evidence="6">
    <location>
        <begin position="18"/>
        <end position="38"/>
    </location>
</feature>
<evidence type="ECO:0000256" key="4">
    <source>
        <dbReference type="ARBA" id="ARBA00022989"/>
    </source>
</evidence>
<comment type="caution">
    <text evidence="7">The sequence shown here is derived from an EMBL/GenBank/DDBJ whole genome shotgun (WGS) entry which is preliminary data.</text>
</comment>
<evidence type="ECO:0000313" key="7">
    <source>
        <dbReference type="EMBL" id="KRM78670.1"/>
    </source>
</evidence>
<protein>
    <submittedName>
        <fullName evidence="7">Integral membrane protein TerC</fullName>
    </submittedName>
</protein>
<evidence type="ECO:0000256" key="6">
    <source>
        <dbReference type="SAM" id="Phobius"/>
    </source>
</evidence>
<evidence type="ECO:0000256" key="2">
    <source>
        <dbReference type="ARBA" id="ARBA00007511"/>
    </source>
</evidence>
<name>A0A0R2BGM2_9LACO</name>
<dbReference type="PANTHER" id="PTHR30238:SF4">
    <property type="entry name" value="SLL1022 PROTEIN"/>
    <property type="match status" value="1"/>
</dbReference>
<dbReference type="Pfam" id="PF03741">
    <property type="entry name" value="TerC"/>
    <property type="match status" value="1"/>
</dbReference>
<dbReference type="InterPro" id="IPR022301">
    <property type="entry name" value="Integral_membrane_YjbE"/>
</dbReference>
<sequence length="202" mass="21375">MVIALATRKLMGKMRTRAIIIGTGGAVIFRVLLMLIAIQLLAIPFVKVIGGLLLLMIAFNLVKKGPTEDETEQIKGGATLLSAVGTIIAADFVMSLDNILAIAGAADGQPLLAVFGLAISIPIVVFASQLIAAIMNRLPIIVWIGGLLIAYTAGTMIAGDPFIKPLLSTTMTAIPLIPIISCVLLLTVTLIYNQYQTSIKRH</sequence>
<dbReference type="InterPro" id="IPR005496">
    <property type="entry name" value="Integral_membrane_TerC"/>
</dbReference>
<evidence type="ECO:0000256" key="1">
    <source>
        <dbReference type="ARBA" id="ARBA00004141"/>
    </source>
</evidence>
<comment type="subcellular location">
    <subcellularLocation>
        <location evidence="1">Membrane</location>
        <topology evidence="1">Multi-pass membrane protein</topology>
    </subcellularLocation>
</comment>
<keyword evidence="3 6" id="KW-0812">Transmembrane</keyword>
<evidence type="ECO:0000256" key="3">
    <source>
        <dbReference type="ARBA" id="ARBA00022692"/>
    </source>
</evidence>
<feature type="transmembrane region" description="Helical" evidence="6">
    <location>
        <begin position="171"/>
        <end position="192"/>
    </location>
</feature>
<dbReference type="PATRIC" id="fig|1423738.3.peg.414"/>
<feature type="transmembrane region" description="Helical" evidence="6">
    <location>
        <begin position="83"/>
        <end position="105"/>
    </location>
</feature>
<organism evidence="7 8">
    <name type="scientific">Lapidilactobacillus dextrinicus DSM 20335</name>
    <dbReference type="NCBI Taxonomy" id="1423738"/>
    <lineage>
        <taxon>Bacteria</taxon>
        <taxon>Bacillati</taxon>
        <taxon>Bacillota</taxon>
        <taxon>Bacilli</taxon>
        <taxon>Lactobacillales</taxon>
        <taxon>Lactobacillaceae</taxon>
        <taxon>Lapidilactobacillus</taxon>
    </lineage>
</organism>